<dbReference type="STRING" id="490622.A0A395NMZ3"/>
<keyword evidence="4" id="KW-1185">Reference proteome</keyword>
<feature type="compositionally biased region" description="Low complexity" evidence="1">
    <location>
        <begin position="133"/>
        <end position="151"/>
    </location>
</feature>
<protein>
    <submittedName>
        <fullName evidence="3">Zinc finger transcription factor ace1</fullName>
    </submittedName>
</protein>
<proteinExistence type="predicted"/>
<keyword evidence="2" id="KW-0812">Transmembrane</keyword>
<sequence>MASSESIITKAATTDTTSISDQVRAAGEIASHGLARSLGALRGLAFGGSAGVSVHVARAEPRGIHGKLHVQKRHLSGGAIAGVTVGVVFAVALLAICLYPCLLYIKRRRSGQPPSSFDAEAAIAAAAAAGHGSSTSAGASSPPKRLSSSDSYKPKGELTRGGDFGDRGSNDYGDWGAPVDNGGNNTSNGYSIPFNAAYLRPG</sequence>
<keyword evidence="2" id="KW-0472">Membrane</keyword>
<evidence type="ECO:0000256" key="1">
    <source>
        <dbReference type="SAM" id="MobiDB-lite"/>
    </source>
</evidence>
<feature type="region of interest" description="Disordered" evidence="1">
    <location>
        <begin position="133"/>
        <end position="202"/>
    </location>
</feature>
<keyword evidence="2" id="KW-1133">Transmembrane helix</keyword>
<evidence type="ECO:0000256" key="2">
    <source>
        <dbReference type="SAM" id="Phobius"/>
    </source>
</evidence>
<gene>
    <name evidence="3" type="ORF">TARUN_4844</name>
</gene>
<evidence type="ECO:0000313" key="3">
    <source>
        <dbReference type="EMBL" id="RFU77369.1"/>
    </source>
</evidence>
<feature type="transmembrane region" description="Helical" evidence="2">
    <location>
        <begin position="79"/>
        <end position="105"/>
    </location>
</feature>
<comment type="caution">
    <text evidence="3">The sequence shown here is derived from an EMBL/GenBank/DDBJ whole genome shotgun (WGS) entry which is preliminary data.</text>
</comment>
<dbReference type="EMBL" id="PXOA01000285">
    <property type="protein sequence ID" value="RFU77369.1"/>
    <property type="molecule type" value="Genomic_DNA"/>
</dbReference>
<dbReference type="AlphaFoldDB" id="A0A395NMZ3"/>
<organism evidence="3 4">
    <name type="scientific">Trichoderma arundinaceum</name>
    <dbReference type="NCBI Taxonomy" id="490622"/>
    <lineage>
        <taxon>Eukaryota</taxon>
        <taxon>Fungi</taxon>
        <taxon>Dikarya</taxon>
        <taxon>Ascomycota</taxon>
        <taxon>Pezizomycotina</taxon>
        <taxon>Sordariomycetes</taxon>
        <taxon>Hypocreomycetidae</taxon>
        <taxon>Hypocreales</taxon>
        <taxon>Hypocreaceae</taxon>
        <taxon>Trichoderma</taxon>
    </lineage>
</organism>
<dbReference type="Proteomes" id="UP000266272">
    <property type="component" value="Unassembled WGS sequence"/>
</dbReference>
<accession>A0A395NMZ3</accession>
<name>A0A395NMZ3_TRIAR</name>
<feature type="non-terminal residue" evidence="3">
    <location>
        <position position="202"/>
    </location>
</feature>
<feature type="compositionally biased region" description="Basic and acidic residues" evidence="1">
    <location>
        <begin position="152"/>
        <end position="169"/>
    </location>
</feature>
<reference evidence="3 4" key="1">
    <citation type="journal article" date="2018" name="PLoS Pathog.">
        <title>Evolution of structural diversity of trichothecenes, a family of toxins produced by plant pathogenic and entomopathogenic fungi.</title>
        <authorList>
            <person name="Proctor R.H."/>
            <person name="McCormick S.P."/>
            <person name="Kim H.S."/>
            <person name="Cardoza R.E."/>
            <person name="Stanley A.M."/>
            <person name="Lindo L."/>
            <person name="Kelly A."/>
            <person name="Brown D.W."/>
            <person name="Lee T."/>
            <person name="Vaughan M.M."/>
            <person name="Alexander N.J."/>
            <person name="Busman M."/>
            <person name="Gutierrez S."/>
        </authorList>
    </citation>
    <scope>NUCLEOTIDE SEQUENCE [LARGE SCALE GENOMIC DNA]</scope>
    <source>
        <strain evidence="3 4">IBT 40837</strain>
    </source>
</reference>
<evidence type="ECO:0000313" key="4">
    <source>
        <dbReference type="Proteomes" id="UP000266272"/>
    </source>
</evidence>